<protein>
    <submittedName>
        <fullName evidence="10">TDRD7 protein</fullName>
    </submittedName>
</protein>
<feature type="non-terminal residue" evidence="10">
    <location>
        <position position="912"/>
    </location>
</feature>
<sequence length="912" mass="103331">EKRLTVPPRFQKELQVHLSRSSSLDSNDNLNISVAETRTVASGLPPTPVHEVQSRIKEILSKCSSGVWVSKIPQIYREMYWEDLSTTVLRELENWPHVCTVEKVHRGDQMDGLLYPAKKIPPISKSDTEQEKASQNVMSPKVDPVLKPNTETTPAPLSSDLKQKVVNILMKYSSGLWANALPKLYQDTYAVKFPEDILNNLELLSDVCIVDYVSEAPRKAILYAKPQRCIDENLNVTVKVQRHDGVKATAEQQYEEFKDQYPENITVPPLIIPSEGSVSVIVLELKNTNEVLIYVGKDYSSAQEQMEDDMKAYYSQNSTVSLAQSPSVGQLVAVHAEEDAWLQKVFTIVFMILHFYSFLHYQVCYVDHGFSEFVESNSVYKLQKRFTLLPFQAAKCKLAGLEFFCDDPVLVKTVESQTCSKIFAVEILEKSDIPLLVLYDTSGEDDININATCLKALYDKSLELHLKVDALYTNVRVTTVFSDGSLCCQVPSKGLSRLSEILQKLEDYFHYKQTSEFNVLLPFCGKICLFLSKGKWTRVEIKIIHTRRALDVQFLDTGTVATVKVSELREIPPQFLREVIAIPPQAIKCCLADLPPNTGMWTPDAVLWLRDTVMNCPEFSMKVAKQDSSKGIVHIYLFAPKNFPDMDHSINRQIKNADLWKHQKDVFLSVTPSGTGSTKVTSDAVSTLRLTSGRLEKSFSDPAREPSSAVSTTAMPPPLPLLKTGELMDVYVPVACHPGHFIVQPWKELHNLEALMEEMILYYSRAEEKPVNIEKNKLYAAKIENQWYRVIIKGILRNGFLSVYELDYGKHEFVSIEKVQPLMDTFRKLPFQAVTAQLAGVKSQQWSEEASIVFRNLVEKKPLVAQIQAVNESTNSWDRKIVTFLVDTSLPDTDIWIHDFVSQSLVEFSKDD</sequence>
<keyword evidence="3" id="KW-0677">Repeat</keyword>
<dbReference type="EMBL" id="VWYH01008961">
    <property type="protein sequence ID" value="NXW92525.1"/>
    <property type="molecule type" value="Genomic_DNA"/>
</dbReference>
<comment type="caution">
    <text evidence="10">The sequence shown here is derived from an EMBL/GenBank/DDBJ whole genome shotgun (WGS) entry which is preliminary data.</text>
</comment>
<keyword evidence="4" id="KW-0221">Differentiation</keyword>
<dbReference type="InterPro" id="IPR025605">
    <property type="entry name" value="OST-HTH/LOTUS_dom"/>
</dbReference>
<dbReference type="Gene3D" id="2.30.30.140">
    <property type="match status" value="3"/>
</dbReference>
<evidence type="ECO:0000259" key="8">
    <source>
        <dbReference type="PROSITE" id="PS50304"/>
    </source>
</evidence>
<dbReference type="InterPro" id="IPR037978">
    <property type="entry name" value="TDRD7_LOTUS_3"/>
</dbReference>
<dbReference type="InterPro" id="IPR050621">
    <property type="entry name" value="Tudor_domain_containing"/>
</dbReference>
<dbReference type="Gene3D" id="2.40.50.90">
    <property type="match status" value="3"/>
</dbReference>
<dbReference type="FunFam" id="3.30.420.610:FF:000009">
    <property type="entry name" value="Tudor domain-containing protein 7 isoform X2"/>
    <property type="match status" value="1"/>
</dbReference>
<evidence type="ECO:0000256" key="1">
    <source>
        <dbReference type="ARBA" id="ARBA00004496"/>
    </source>
</evidence>
<keyword evidence="11" id="KW-1185">Reference proteome</keyword>
<dbReference type="SUPFAM" id="SSF63748">
    <property type="entry name" value="Tudor/PWWP/MBT"/>
    <property type="match status" value="3"/>
</dbReference>
<dbReference type="GO" id="GO:0043186">
    <property type="term" value="C:P granule"/>
    <property type="evidence" value="ECO:0007669"/>
    <property type="project" value="TreeGrafter"/>
</dbReference>
<feature type="region of interest" description="Disordered" evidence="7">
    <location>
        <begin position="696"/>
        <end position="715"/>
    </location>
</feature>
<evidence type="ECO:0000256" key="2">
    <source>
        <dbReference type="ARBA" id="ARBA00022490"/>
    </source>
</evidence>
<dbReference type="Proteomes" id="UP000541332">
    <property type="component" value="Unassembled WGS sequence"/>
</dbReference>
<dbReference type="CDD" id="cd09973">
    <property type="entry name" value="LOTUS_2_TDRD7"/>
    <property type="match status" value="1"/>
</dbReference>
<dbReference type="GO" id="GO:0003723">
    <property type="term" value="F:RNA binding"/>
    <property type="evidence" value="ECO:0007669"/>
    <property type="project" value="UniProtKB-KW"/>
</dbReference>
<feature type="non-terminal residue" evidence="10">
    <location>
        <position position="1"/>
    </location>
</feature>
<evidence type="ECO:0000256" key="7">
    <source>
        <dbReference type="SAM" id="MobiDB-lite"/>
    </source>
</evidence>
<dbReference type="PANTHER" id="PTHR22948:SF14">
    <property type="entry name" value="TUDOR DOMAIN-CONTAINING PROTEIN 7"/>
    <property type="match status" value="1"/>
</dbReference>
<dbReference type="GO" id="GO:0070306">
    <property type="term" value="P:lens fiber cell differentiation"/>
    <property type="evidence" value="ECO:0007669"/>
    <property type="project" value="TreeGrafter"/>
</dbReference>
<dbReference type="GO" id="GO:0034587">
    <property type="term" value="P:piRNA processing"/>
    <property type="evidence" value="ECO:0007669"/>
    <property type="project" value="TreeGrafter"/>
</dbReference>
<dbReference type="SMART" id="SM00333">
    <property type="entry name" value="TUDOR"/>
    <property type="match status" value="2"/>
</dbReference>
<dbReference type="InterPro" id="IPR041966">
    <property type="entry name" value="LOTUS-like"/>
</dbReference>
<evidence type="ECO:0000256" key="3">
    <source>
        <dbReference type="ARBA" id="ARBA00022737"/>
    </source>
</evidence>
<dbReference type="InterPro" id="IPR002999">
    <property type="entry name" value="Tudor"/>
</dbReference>
<dbReference type="GO" id="GO:0002089">
    <property type="term" value="P:lens morphogenesis in camera-type eye"/>
    <property type="evidence" value="ECO:0007669"/>
    <property type="project" value="TreeGrafter"/>
</dbReference>
<evidence type="ECO:0000313" key="10">
    <source>
        <dbReference type="EMBL" id="NXW92525.1"/>
    </source>
</evidence>
<dbReference type="GO" id="GO:0007283">
    <property type="term" value="P:spermatogenesis"/>
    <property type="evidence" value="ECO:0007669"/>
    <property type="project" value="UniProtKB-KW"/>
</dbReference>
<dbReference type="PANTHER" id="PTHR22948">
    <property type="entry name" value="TUDOR DOMAIN CONTAINING PROTEIN"/>
    <property type="match status" value="1"/>
</dbReference>
<feature type="region of interest" description="Disordered" evidence="7">
    <location>
        <begin position="121"/>
        <end position="157"/>
    </location>
</feature>
<feature type="domain" description="HTH OST-type" evidence="9">
    <location>
        <begin position="157"/>
        <end position="226"/>
    </location>
</feature>
<evidence type="ECO:0000256" key="6">
    <source>
        <dbReference type="ARBA" id="ARBA00022884"/>
    </source>
</evidence>
<evidence type="ECO:0000256" key="4">
    <source>
        <dbReference type="ARBA" id="ARBA00022782"/>
    </source>
</evidence>
<dbReference type="AlphaFoldDB" id="A0A7L4G072"/>
<keyword evidence="6" id="KW-0694">RNA-binding</keyword>
<feature type="domain" description="Tudor" evidence="8">
    <location>
        <begin position="521"/>
        <end position="578"/>
    </location>
</feature>
<organism evidence="10 11">
    <name type="scientific">Pampusana beccarii</name>
    <name type="common">Western bronze ground-dove</name>
    <dbReference type="NCBI Taxonomy" id="2953425"/>
    <lineage>
        <taxon>Eukaryota</taxon>
        <taxon>Metazoa</taxon>
        <taxon>Chordata</taxon>
        <taxon>Craniata</taxon>
        <taxon>Vertebrata</taxon>
        <taxon>Euteleostomi</taxon>
        <taxon>Archelosauria</taxon>
        <taxon>Archosauria</taxon>
        <taxon>Dinosauria</taxon>
        <taxon>Saurischia</taxon>
        <taxon>Theropoda</taxon>
        <taxon>Coelurosauria</taxon>
        <taxon>Aves</taxon>
        <taxon>Neognathae</taxon>
        <taxon>Neoaves</taxon>
        <taxon>Columbimorphae</taxon>
        <taxon>Columbiformes</taxon>
        <taxon>Columbidae</taxon>
        <taxon>Pampusana</taxon>
    </lineage>
</organism>
<evidence type="ECO:0000259" key="9">
    <source>
        <dbReference type="PROSITE" id="PS51644"/>
    </source>
</evidence>
<proteinExistence type="predicted"/>
<evidence type="ECO:0000313" key="11">
    <source>
        <dbReference type="Proteomes" id="UP000541332"/>
    </source>
</evidence>
<name>A0A7L4G072_9COLU</name>
<dbReference type="CDD" id="cd09974">
    <property type="entry name" value="LOTUS_3_TDRD7"/>
    <property type="match status" value="1"/>
</dbReference>
<dbReference type="PROSITE" id="PS51644">
    <property type="entry name" value="HTH_OST"/>
    <property type="match status" value="2"/>
</dbReference>
<keyword evidence="5" id="KW-0744">Spermatogenesis</keyword>
<dbReference type="InterPro" id="IPR035437">
    <property type="entry name" value="SNase_OB-fold_sf"/>
</dbReference>
<comment type="subcellular location">
    <subcellularLocation>
        <location evidence="1">Cytoplasm</location>
    </subcellularLocation>
</comment>
<evidence type="ECO:0000256" key="5">
    <source>
        <dbReference type="ARBA" id="ARBA00022871"/>
    </source>
</evidence>
<accession>A0A7L4G072</accession>
<reference evidence="10 11" key="1">
    <citation type="submission" date="2020-02" db="EMBL/GenBank/DDBJ databases">
        <title>Bird 10,000 Genomes (B10K) Project - Family phase.</title>
        <authorList>
            <person name="Zhang G."/>
        </authorList>
    </citation>
    <scope>NUCLEOTIDE SEQUENCE [LARGE SCALE GENOMIC DNA]</scope>
    <source>
        <strain evidence="10">B10K-DU-006-06</strain>
    </source>
</reference>
<dbReference type="PROSITE" id="PS50304">
    <property type="entry name" value="TUDOR"/>
    <property type="match status" value="1"/>
</dbReference>
<dbReference type="OrthoDB" id="10034606at2759"/>
<keyword evidence="2" id="KW-0963">Cytoplasm</keyword>
<dbReference type="GO" id="GO:0030719">
    <property type="term" value="P:P granule organization"/>
    <property type="evidence" value="ECO:0007669"/>
    <property type="project" value="TreeGrafter"/>
</dbReference>
<dbReference type="Gene3D" id="3.30.420.610">
    <property type="entry name" value="LOTUS domain-like"/>
    <property type="match status" value="2"/>
</dbReference>
<dbReference type="Pfam" id="PF00567">
    <property type="entry name" value="TUDOR"/>
    <property type="match status" value="3"/>
</dbReference>
<feature type="domain" description="HTH OST-type" evidence="9">
    <location>
        <begin position="48"/>
        <end position="118"/>
    </location>
</feature>
<gene>
    <name evidence="10" type="primary">Tdrd7</name>
    <name evidence="10" type="ORF">ALOBEC_R02750</name>
</gene>